<dbReference type="EMBL" id="KV878888">
    <property type="protein sequence ID" value="OJJ88992.1"/>
    <property type="molecule type" value="Genomic_DNA"/>
</dbReference>
<dbReference type="AlphaFoldDB" id="A0A1L9VYL7"/>
<evidence type="ECO:0000259" key="5">
    <source>
        <dbReference type="PROSITE" id="PS51635"/>
    </source>
</evidence>
<dbReference type="GO" id="GO:0047499">
    <property type="term" value="F:calcium-independent phospholipase A2 activity"/>
    <property type="evidence" value="ECO:0007669"/>
    <property type="project" value="TreeGrafter"/>
</dbReference>
<dbReference type="InterPro" id="IPR002641">
    <property type="entry name" value="PNPLA_dom"/>
</dbReference>
<dbReference type="Pfam" id="PF01734">
    <property type="entry name" value="Patatin"/>
    <property type="match status" value="1"/>
</dbReference>
<reference evidence="7" key="1">
    <citation type="journal article" date="2017" name="Genome Biol.">
        <title>Comparative genomics reveals high biological diversity and specific adaptations in the industrially and medically important fungal genus Aspergillus.</title>
        <authorList>
            <person name="de Vries R.P."/>
            <person name="Riley R."/>
            <person name="Wiebenga A."/>
            <person name="Aguilar-Osorio G."/>
            <person name="Amillis S."/>
            <person name="Uchima C.A."/>
            <person name="Anderluh G."/>
            <person name="Asadollahi M."/>
            <person name="Askin M."/>
            <person name="Barry K."/>
            <person name="Battaglia E."/>
            <person name="Bayram O."/>
            <person name="Benocci T."/>
            <person name="Braus-Stromeyer S.A."/>
            <person name="Caldana C."/>
            <person name="Canovas D."/>
            <person name="Cerqueira G.C."/>
            <person name="Chen F."/>
            <person name="Chen W."/>
            <person name="Choi C."/>
            <person name="Clum A."/>
            <person name="Dos Santos R.A."/>
            <person name="Damasio A.R."/>
            <person name="Diallinas G."/>
            <person name="Emri T."/>
            <person name="Fekete E."/>
            <person name="Flipphi M."/>
            <person name="Freyberg S."/>
            <person name="Gallo A."/>
            <person name="Gournas C."/>
            <person name="Habgood R."/>
            <person name="Hainaut M."/>
            <person name="Harispe M.L."/>
            <person name="Henrissat B."/>
            <person name="Hilden K.S."/>
            <person name="Hope R."/>
            <person name="Hossain A."/>
            <person name="Karabika E."/>
            <person name="Karaffa L."/>
            <person name="Karanyi Z."/>
            <person name="Krasevec N."/>
            <person name="Kuo A."/>
            <person name="Kusch H."/>
            <person name="LaButti K."/>
            <person name="Lagendijk E.L."/>
            <person name="Lapidus A."/>
            <person name="Levasseur A."/>
            <person name="Lindquist E."/>
            <person name="Lipzen A."/>
            <person name="Logrieco A.F."/>
            <person name="MacCabe A."/>
            <person name="Maekelae M.R."/>
            <person name="Malavazi I."/>
            <person name="Melin P."/>
            <person name="Meyer V."/>
            <person name="Mielnichuk N."/>
            <person name="Miskei M."/>
            <person name="Molnar A.P."/>
            <person name="Mule G."/>
            <person name="Ngan C.Y."/>
            <person name="Orejas M."/>
            <person name="Orosz E."/>
            <person name="Ouedraogo J.P."/>
            <person name="Overkamp K.M."/>
            <person name="Park H.-S."/>
            <person name="Perrone G."/>
            <person name="Piumi F."/>
            <person name="Punt P.J."/>
            <person name="Ram A.F."/>
            <person name="Ramon A."/>
            <person name="Rauscher S."/>
            <person name="Record E."/>
            <person name="Riano-Pachon D.M."/>
            <person name="Robert V."/>
            <person name="Roehrig J."/>
            <person name="Ruller R."/>
            <person name="Salamov A."/>
            <person name="Salih N.S."/>
            <person name="Samson R.A."/>
            <person name="Sandor E."/>
            <person name="Sanguinetti M."/>
            <person name="Schuetze T."/>
            <person name="Sepcic K."/>
            <person name="Shelest E."/>
            <person name="Sherlock G."/>
            <person name="Sophianopoulou V."/>
            <person name="Squina F.M."/>
            <person name="Sun H."/>
            <person name="Susca A."/>
            <person name="Todd R.B."/>
            <person name="Tsang A."/>
            <person name="Unkles S.E."/>
            <person name="van de Wiele N."/>
            <person name="van Rossen-Uffink D."/>
            <person name="Oliveira J.V."/>
            <person name="Vesth T.C."/>
            <person name="Visser J."/>
            <person name="Yu J.-H."/>
            <person name="Zhou M."/>
            <person name="Andersen M.R."/>
            <person name="Archer D.B."/>
            <person name="Baker S.E."/>
            <person name="Benoit I."/>
            <person name="Brakhage A.A."/>
            <person name="Braus G.H."/>
            <person name="Fischer R."/>
            <person name="Frisvad J.C."/>
            <person name="Goldman G.H."/>
            <person name="Houbraken J."/>
            <person name="Oakley B."/>
            <person name="Pocsi I."/>
            <person name="Scazzocchio C."/>
            <person name="Seiboth B."/>
            <person name="vanKuyk P.A."/>
            <person name="Wortman J."/>
            <person name="Dyer P.S."/>
            <person name="Grigoriev I.V."/>
        </authorList>
    </citation>
    <scope>NUCLEOTIDE SEQUENCE [LARGE SCALE GENOMIC DNA]</scope>
    <source>
        <strain evidence="7">CBS 516.65</strain>
    </source>
</reference>
<dbReference type="GO" id="GO:0016042">
    <property type="term" value="P:lipid catabolic process"/>
    <property type="evidence" value="ECO:0007669"/>
    <property type="project" value="UniProtKB-KW"/>
</dbReference>
<dbReference type="InterPro" id="IPR016035">
    <property type="entry name" value="Acyl_Trfase/lysoPLipase"/>
</dbReference>
<keyword evidence="3" id="KW-0443">Lipid metabolism</keyword>
<dbReference type="PROSITE" id="PS51635">
    <property type="entry name" value="PNPLA"/>
    <property type="match status" value="1"/>
</dbReference>
<dbReference type="Proteomes" id="UP000184300">
    <property type="component" value="Unassembled WGS sequence"/>
</dbReference>
<dbReference type="GO" id="GO:0019369">
    <property type="term" value="P:arachidonate metabolic process"/>
    <property type="evidence" value="ECO:0007669"/>
    <property type="project" value="TreeGrafter"/>
</dbReference>
<protein>
    <recommendedName>
        <fullName evidence="5">PNPLA domain-containing protein</fullName>
    </recommendedName>
</protein>
<proteinExistence type="predicted"/>
<comment type="caution">
    <text evidence="4">Lacks conserved residue(s) required for the propagation of feature annotation.</text>
</comment>
<dbReference type="VEuPathDB" id="FungiDB:ASPGLDRAFT_30724"/>
<dbReference type="Gene3D" id="3.40.1090.10">
    <property type="entry name" value="Cytosolic phospholipase A2 catalytic domain"/>
    <property type="match status" value="1"/>
</dbReference>
<dbReference type="GeneID" id="34460232"/>
<dbReference type="RefSeq" id="XP_022405654.1">
    <property type="nucleotide sequence ID" value="XM_022543971.1"/>
</dbReference>
<keyword evidence="2" id="KW-0442">Lipid degradation</keyword>
<dbReference type="GO" id="GO:0046486">
    <property type="term" value="P:glycerolipid metabolic process"/>
    <property type="evidence" value="ECO:0007669"/>
    <property type="project" value="UniProtKB-ARBA"/>
</dbReference>
<gene>
    <name evidence="6" type="ORF">ASPGLDRAFT_30724</name>
</gene>
<evidence type="ECO:0000256" key="1">
    <source>
        <dbReference type="ARBA" id="ARBA00022801"/>
    </source>
</evidence>
<evidence type="ECO:0000256" key="3">
    <source>
        <dbReference type="ARBA" id="ARBA00023098"/>
    </source>
</evidence>
<evidence type="ECO:0000313" key="7">
    <source>
        <dbReference type="Proteomes" id="UP000184300"/>
    </source>
</evidence>
<dbReference type="STRING" id="1160497.A0A1L9VYL7"/>
<dbReference type="PANTHER" id="PTHR24185:SF1">
    <property type="entry name" value="CALCIUM-INDEPENDENT PHOSPHOLIPASE A2-GAMMA"/>
    <property type="match status" value="1"/>
</dbReference>
<sequence>MVGISNKEAPLRLLSLDGGGVTALSELFILKETMLQIQRQNNLRVTPKPCEFFDMIGGSGTGGLFAIMLGRLHMSIDDTVEEYRQLAIAVFSNKKSITSEGAYKASTFEKMIQSMVQKYGRDSNKTLFDPHNESPCKVFVCCRSTMAMNTAKLLRSYSSYTIEDAPNATVWEAARATTATPGIFKRIRVKTLAGHDELIDGSMGSKNPAMILITEAAAAFGLDRAVSCIMSMGSGPQHIINLRSKGFLQRLIPTQLVSAVKNMAYDAEQTARDLDYKFKRFGDLYFRFNTQTGLDKIDSDDWKRMGDVKSLTLGYLDSPSVAKDVVRVASVLKTDSVGKAPISRLV</sequence>
<dbReference type="GO" id="GO:0016020">
    <property type="term" value="C:membrane"/>
    <property type="evidence" value="ECO:0007669"/>
    <property type="project" value="TreeGrafter"/>
</dbReference>
<dbReference type="SUPFAM" id="SSF52151">
    <property type="entry name" value="FabD/lysophospholipase-like"/>
    <property type="match status" value="1"/>
</dbReference>
<organism evidence="6 7">
    <name type="scientific">Aspergillus glaucus CBS 516.65</name>
    <dbReference type="NCBI Taxonomy" id="1160497"/>
    <lineage>
        <taxon>Eukaryota</taxon>
        <taxon>Fungi</taxon>
        <taxon>Dikarya</taxon>
        <taxon>Ascomycota</taxon>
        <taxon>Pezizomycotina</taxon>
        <taxon>Eurotiomycetes</taxon>
        <taxon>Eurotiomycetidae</taxon>
        <taxon>Eurotiales</taxon>
        <taxon>Aspergillaceae</taxon>
        <taxon>Aspergillus</taxon>
        <taxon>Aspergillus subgen. Aspergillus</taxon>
    </lineage>
</organism>
<evidence type="ECO:0000256" key="2">
    <source>
        <dbReference type="ARBA" id="ARBA00022963"/>
    </source>
</evidence>
<evidence type="ECO:0000256" key="4">
    <source>
        <dbReference type="PROSITE-ProRule" id="PRU01161"/>
    </source>
</evidence>
<keyword evidence="1" id="KW-0378">Hydrolase</keyword>
<dbReference type="OrthoDB" id="1658288at2759"/>
<accession>A0A1L9VYL7</accession>
<keyword evidence="7" id="KW-1185">Reference proteome</keyword>
<feature type="domain" description="PNPLA" evidence="5">
    <location>
        <begin position="14"/>
        <end position="213"/>
    </location>
</feature>
<evidence type="ECO:0000313" key="6">
    <source>
        <dbReference type="EMBL" id="OJJ88992.1"/>
    </source>
</evidence>
<name>A0A1L9VYL7_ASPGL</name>
<dbReference type="PANTHER" id="PTHR24185">
    <property type="entry name" value="CALCIUM-INDEPENDENT PHOSPHOLIPASE A2-GAMMA"/>
    <property type="match status" value="1"/>
</dbReference>